<dbReference type="InParanoid" id="A0A163IRI8"/>
<proteinExistence type="predicted"/>
<keyword evidence="1" id="KW-0732">Signal</keyword>
<dbReference type="EMBL" id="LT550056">
    <property type="protein sequence ID" value="SAL94954.1"/>
    <property type="molecule type" value="Genomic_DNA"/>
</dbReference>
<reference evidence="2" key="1">
    <citation type="submission" date="2016-04" db="EMBL/GenBank/DDBJ databases">
        <authorList>
            <person name="Evans L.H."/>
            <person name="Alamgir A."/>
            <person name="Owens N."/>
            <person name="Weber N.D."/>
            <person name="Virtaneva K."/>
            <person name="Barbian K."/>
            <person name="Babar A."/>
            <person name="Rosenke K."/>
        </authorList>
    </citation>
    <scope>NUCLEOTIDE SEQUENCE [LARGE SCALE GENOMIC DNA]</scope>
    <source>
        <strain evidence="2">CBS 101.48</strain>
    </source>
</reference>
<evidence type="ECO:0008006" key="4">
    <source>
        <dbReference type="Google" id="ProtNLM"/>
    </source>
</evidence>
<dbReference type="InterPro" id="IPR023099">
    <property type="entry name" value="Glyco_hydro_46_N"/>
</dbReference>
<dbReference type="GO" id="GO:0016977">
    <property type="term" value="F:chitosanase activity"/>
    <property type="evidence" value="ECO:0007669"/>
    <property type="project" value="InterPro"/>
</dbReference>
<dbReference type="SUPFAM" id="SSF53955">
    <property type="entry name" value="Lysozyme-like"/>
    <property type="match status" value="1"/>
</dbReference>
<dbReference type="Gene3D" id="3.30.386.10">
    <property type="entry name" value="Chitosanase, subunit A, domain 2"/>
    <property type="match status" value="1"/>
</dbReference>
<protein>
    <recommendedName>
        <fullName evidence="4">Chitosanase</fullName>
    </recommendedName>
</protein>
<dbReference type="Gene3D" id="1.20.141.10">
    <property type="entry name" value="Chitosanase, subunit A, domain 1"/>
    <property type="match status" value="1"/>
</dbReference>
<feature type="signal peptide" evidence="1">
    <location>
        <begin position="1"/>
        <end position="17"/>
    </location>
</feature>
<evidence type="ECO:0000313" key="2">
    <source>
        <dbReference type="EMBL" id="SAL94954.1"/>
    </source>
</evidence>
<dbReference type="InterPro" id="IPR000400">
    <property type="entry name" value="Glyco_hydro_46"/>
</dbReference>
<dbReference type="CDD" id="cd00978">
    <property type="entry name" value="chitosanase_GH46"/>
    <property type="match status" value="1"/>
</dbReference>
<keyword evidence="3" id="KW-1185">Reference proteome</keyword>
<evidence type="ECO:0000256" key="1">
    <source>
        <dbReference type="SAM" id="SignalP"/>
    </source>
</evidence>
<gene>
    <name evidence="2" type="primary">ABSGL_00248.1 scaffold 367</name>
</gene>
<dbReference type="GO" id="GO:0005975">
    <property type="term" value="P:carbohydrate metabolic process"/>
    <property type="evidence" value="ECO:0007669"/>
    <property type="project" value="InterPro"/>
</dbReference>
<accession>A0A163IRI8</accession>
<dbReference type="OrthoDB" id="76114at2759"/>
<organism evidence="2">
    <name type="scientific">Absidia glauca</name>
    <name type="common">Pin mould</name>
    <dbReference type="NCBI Taxonomy" id="4829"/>
    <lineage>
        <taxon>Eukaryota</taxon>
        <taxon>Fungi</taxon>
        <taxon>Fungi incertae sedis</taxon>
        <taxon>Mucoromycota</taxon>
        <taxon>Mucoromycotina</taxon>
        <taxon>Mucoromycetes</taxon>
        <taxon>Mucorales</taxon>
        <taxon>Cunninghamellaceae</taxon>
        <taxon>Absidia</taxon>
    </lineage>
</organism>
<name>A0A163IRI8_ABSGL</name>
<evidence type="ECO:0000313" key="3">
    <source>
        <dbReference type="Proteomes" id="UP000078561"/>
    </source>
</evidence>
<sequence>MKLTALTLLAMPVLLLAQNEYCQGEYDATKAGTCDAFQFENVVPDQQQCGTDKKPQKVEGGVQQTNCTTFYDISSLPSQEIDAHTIRMTQLITNVFENGNTQMGYSAANDIKDCRGYTCGYIGFTTGTNDAYAVIQQYIKRKEGNPFAKYMDPLKLLTTYEFNDPRRADVSELVGFAKVWKETACKDPVFVQSQLDVGHSMYLKPALKYAASVHVTSNLGKAIFYDTIVQHGWQYVEPLINLPRILAITGPRGDDSEKVYLNRFLTTRRKLACCYPGKVWNDSSSRMSDLQRLVAAWERNKDLTRPVHLQAFGVTVTGKESITFDRAGCKSFKPFKRLPSPNDIPIPQCPAN</sequence>
<dbReference type="InterPro" id="IPR023346">
    <property type="entry name" value="Lysozyme-like_dom_sf"/>
</dbReference>
<dbReference type="GO" id="GO:0005576">
    <property type="term" value="C:extracellular region"/>
    <property type="evidence" value="ECO:0007669"/>
    <property type="project" value="InterPro"/>
</dbReference>
<dbReference type="AlphaFoldDB" id="A0A163IRI8"/>
<dbReference type="Proteomes" id="UP000078561">
    <property type="component" value="Unassembled WGS sequence"/>
</dbReference>
<dbReference type="Pfam" id="PF01374">
    <property type="entry name" value="Glyco_hydro_46"/>
    <property type="match status" value="1"/>
</dbReference>
<feature type="chain" id="PRO_5007843335" description="Chitosanase" evidence="1">
    <location>
        <begin position="18"/>
        <end position="352"/>
    </location>
</feature>